<dbReference type="Proteomes" id="UP000297496">
    <property type="component" value="Unassembled WGS sequence"/>
</dbReference>
<comment type="caution">
    <text evidence="2">The sequence shown here is derived from an EMBL/GenBank/DDBJ whole genome shotgun (WGS) entry which is preliminary data.</text>
</comment>
<keyword evidence="3" id="KW-1185">Reference proteome</keyword>
<feature type="region of interest" description="Disordered" evidence="1">
    <location>
        <begin position="1"/>
        <end position="43"/>
    </location>
</feature>
<organism evidence="2 3">
    <name type="scientific">Nocardioides eburneiflavus</name>
    <dbReference type="NCBI Taxonomy" id="2518372"/>
    <lineage>
        <taxon>Bacteria</taxon>
        <taxon>Bacillati</taxon>
        <taxon>Actinomycetota</taxon>
        <taxon>Actinomycetes</taxon>
        <taxon>Propionibacteriales</taxon>
        <taxon>Nocardioidaceae</taxon>
        <taxon>Nocardioides</taxon>
    </lineage>
</organism>
<evidence type="ECO:0008006" key="4">
    <source>
        <dbReference type="Google" id="ProtNLM"/>
    </source>
</evidence>
<accession>A0A4Z1C8U3</accession>
<reference evidence="2 3" key="1">
    <citation type="submission" date="2019-04" db="EMBL/GenBank/DDBJ databases">
        <title>Three New Species of Nocardioides, Nocardioides euryhalodurans sp. nov., Nocardioides seonyuensis sp. nov. and Nocardioides eburneoflavus sp. nov. Isolated from Soil.</title>
        <authorList>
            <person name="Roh S.G."/>
            <person name="Lee C."/>
            <person name="Kim M.-K."/>
            <person name="Kim S.B."/>
        </authorList>
    </citation>
    <scope>NUCLEOTIDE SEQUENCE [LARGE SCALE GENOMIC DNA]</scope>
    <source>
        <strain evidence="2 3">MMS17-SY213</strain>
    </source>
</reference>
<name>A0A4Z1C8U3_9ACTN</name>
<evidence type="ECO:0000256" key="1">
    <source>
        <dbReference type="SAM" id="MobiDB-lite"/>
    </source>
</evidence>
<dbReference type="AlphaFoldDB" id="A0A4Z1C8U3"/>
<protein>
    <recommendedName>
        <fullName evidence="4">AbiEi antitoxin C-terminal domain-containing protein</fullName>
    </recommendedName>
</protein>
<proteinExistence type="predicted"/>
<dbReference type="EMBL" id="SRRO01000001">
    <property type="protein sequence ID" value="TGN63636.1"/>
    <property type="molecule type" value="Genomic_DNA"/>
</dbReference>
<dbReference type="RefSeq" id="WP_135838172.1">
    <property type="nucleotide sequence ID" value="NZ_SRRO01000001.1"/>
</dbReference>
<gene>
    <name evidence="2" type="ORF">EXE59_06485</name>
</gene>
<sequence>MSGFHPRCPPPTRLVRPVRVDPDGESGPRRGTAAGPSWRTTSHGFVVPADVPQTVEQRILEAAVHLPEGGMVTGWGALRLAGAAYVDGFAGRKPRPVPVLLPHTSRIRGPGVLVERTRGRLPDPVVRHGVPCAPSEIALLHELRRASSARAAGVMVDMALAAGVIDLERARHVATTRRQSPAAAYALERACAGCRSPKESEMLQVWESDVGFPRPLMNREVLDLSGRLLAVVDLLEVESGTYGEYNGASHRNRERQRRDEARADALRGVGLEGFVLVAGDSERVWRERMASARERALWLPEERRRWRLGAFVPAPPLPDTEEAALDAIMLEHYRSLE</sequence>
<dbReference type="OrthoDB" id="3771067at2"/>
<evidence type="ECO:0000313" key="2">
    <source>
        <dbReference type="EMBL" id="TGN63636.1"/>
    </source>
</evidence>
<evidence type="ECO:0000313" key="3">
    <source>
        <dbReference type="Proteomes" id="UP000297496"/>
    </source>
</evidence>
<feature type="compositionally biased region" description="Basic and acidic residues" evidence="1">
    <location>
        <begin position="18"/>
        <end position="28"/>
    </location>
</feature>